<evidence type="ECO:0000313" key="1">
    <source>
        <dbReference type="EMBL" id="ABB24715.1"/>
    </source>
</evidence>
<dbReference type="eggNOG" id="COG2226">
    <property type="taxonomic scope" value="Bacteria"/>
</dbReference>
<dbReference type="STRING" id="319225.Plut_1867"/>
<dbReference type="KEGG" id="plt:Plut_1867"/>
<accession>Q3B1R6</accession>
<dbReference type="SUPFAM" id="SSF53335">
    <property type="entry name" value="S-adenosyl-L-methionine-dependent methyltransferases"/>
    <property type="match status" value="1"/>
</dbReference>
<evidence type="ECO:0000313" key="2">
    <source>
        <dbReference type="Proteomes" id="UP000002709"/>
    </source>
</evidence>
<dbReference type="Pfam" id="PF13489">
    <property type="entry name" value="Methyltransf_23"/>
    <property type="match status" value="1"/>
</dbReference>
<dbReference type="Proteomes" id="UP000002709">
    <property type="component" value="Chromosome"/>
</dbReference>
<dbReference type="AlphaFoldDB" id="Q3B1R6"/>
<dbReference type="EMBL" id="CP000096">
    <property type="protein sequence ID" value="ABB24715.1"/>
    <property type="molecule type" value="Genomic_DNA"/>
</dbReference>
<dbReference type="RefSeq" id="WP_011358585.1">
    <property type="nucleotide sequence ID" value="NC_007512.1"/>
</dbReference>
<dbReference type="OrthoDB" id="1123183at2"/>
<name>Q3B1R6_CHLL3</name>
<dbReference type="Gene3D" id="3.40.50.150">
    <property type="entry name" value="Vaccinia Virus protein VP39"/>
    <property type="match status" value="1"/>
</dbReference>
<sequence length="213" mass="25084">MNKQVDAAHYDWSKYVHKKRWLSIWHQLDEVLAHNPETVLELGPGPGVFKALAETFGVNIKTLDIDPELNPDYIGSVLAMPFEDESYSVVCAFQMLEHLPYESSLIAFSEMVRVARNNVVISLPDASPVYRLWFHVPRWGEFTYHIPYFWRSPQPHVFDGEHYWEINKKDYALSRILEDFSVIVGSKFSIEKTYRVQENPYHRFFVFSRQPRV</sequence>
<protein>
    <submittedName>
        <fullName evidence="1">Uncharacterized protein</fullName>
    </submittedName>
</protein>
<gene>
    <name evidence="1" type="ordered locus">Plut_1867</name>
</gene>
<dbReference type="HOGENOM" id="CLU_1331419_0_0_10"/>
<reference evidence="2" key="1">
    <citation type="submission" date="2005-08" db="EMBL/GenBank/DDBJ databases">
        <title>Complete sequence of Pelodictyon luteolum DSM 273.</title>
        <authorList>
            <consortium name="US DOE Joint Genome Institute"/>
            <person name="Copeland A."/>
            <person name="Lucas S."/>
            <person name="Lapidus A."/>
            <person name="Barry K."/>
            <person name="Detter J.C."/>
            <person name="Glavina T."/>
            <person name="Hammon N."/>
            <person name="Israni S."/>
            <person name="Pitluck S."/>
            <person name="Bryant D."/>
            <person name="Schmutz J."/>
            <person name="Larimer F."/>
            <person name="Land M."/>
            <person name="Kyrpides N."/>
            <person name="Ivanova N."/>
            <person name="Richardson P."/>
        </authorList>
    </citation>
    <scope>NUCLEOTIDE SEQUENCE [LARGE SCALE GENOMIC DNA]</scope>
    <source>
        <strain evidence="2">DSM 273 / BCRC 81028 / 2530</strain>
    </source>
</reference>
<keyword evidence="2" id="KW-1185">Reference proteome</keyword>
<proteinExistence type="predicted"/>
<organism evidence="1 2">
    <name type="scientific">Chlorobium luteolum (strain DSM 273 / BCRC 81028 / 2530)</name>
    <name type="common">Pelodictyon luteolum</name>
    <dbReference type="NCBI Taxonomy" id="319225"/>
    <lineage>
        <taxon>Bacteria</taxon>
        <taxon>Pseudomonadati</taxon>
        <taxon>Chlorobiota</taxon>
        <taxon>Chlorobiia</taxon>
        <taxon>Chlorobiales</taxon>
        <taxon>Chlorobiaceae</taxon>
        <taxon>Chlorobium/Pelodictyon group</taxon>
        <taxon>Pelodictyon</taxon>
    </lineage>
</organism>
<dbReference type="InterPro" id="IPR029063">
    <property type="entry name" value="SAM-dependent_MTases_sf"/>
</dbReference>